<dbReference type="PANTHER" id="PTHR33362">
    <property type="entry name" value="SIALIC ACID TRAP TRANSPORTER PERMEASE PROTEIN SIAT-RELATED"/>
    <property type="match status" value="1"/>
</dbReference>
<evidence type="ECO:0000256" key="6">
    <source>
        <dbReference type="ARBA" id="ARBA00023136"/>
    </source>
</evidence>
<accession>A0ABV6GLK8</accession>
<feature type="transmembrane region" description="Helical" evidence="7">
    <location>
        <begin position="333"/>
        <end position="350"/>
    </location>
</feature>
<dbReference type="EMBL" id="JBHLVO010000038">
    <property type="protein sequence ID" value="MFC0274549.1"/>
    <property type="molecule type" value="Genomic_DNA"/>
</dbReference>
<feature type="transmembrane region" description="Helical" evidence="7">
    <location>
        <begin position="136"/>
        <end position="161"/>
    </location>
</feature>
<keyword evidence="10" id="KW-1185">Reference proteome</keyword>
<dbReference type="Proteomes" id="UP001589854">
    <property type="component" value="Unassembled WGS sequence"/>
</dbReference>
<feature type="transmembrane region" description="Helical" evidence="7">
    <location>
        <begin position="167"/>
        <end position="191"/>
    </location>
</feature>
<name>A0ABV6GLK8_9BACI</name>
<dbReference type="PANTHER" id="PTHR33362:SF2">
    <property type="entry name" value="TRAP TRANSPORTER LARGE PERMEASE PROTEIN"/>
    <property type="match status" value="1"/>
</dbReference>
<keyword evidence="4 7" id="KW-0812">Transmembrane</keyword>
<feature type="transmembrane region" description="Helical" evidence="7">
    <location>
        <begin position="309"/>
        <end position="326"/>
    </location>
</feature>
<proteinExistence type="predicted"/>
<feature type="transmembrane region" description="Helical" evidence="7">
    <location>
        <begin position="7"/>
        <end position="35"/>
    </location>
</feature>
<keyword evidence="5 7" id="KW-1133">Transmembrane helix</keyword>
<evidence type="ECO:0000313" key="10">
    <source>
        <dbReference type="Proteomes" id="UP001589854"/>
    </source>
</evidence>
<dbReference type="InterPro" id="IPR004681">
    <property type="entry name" value="TRAP_DctM"/>
</dbReference>
<evidence type="ECO:0000259" key="8">
    <source>
        <dbReference type="Pfam" id="PF06808"/>
    </source>
</evidence>
<comment type="subcellular location">
    <subcellularLocation>
        <location evidence="1">Cell inner membrane</location>
        <topology evidence="1">Multi-pass membrane protein</topology>
    </subcellularLocation>
</comment>
<dbReference type="InterPro" id="IPR010656">
    <property type="entry name" value="DctM"/>
</dbReference>
<evidence type="ECO:0000256" key="1">
    <source>
        <dbReference type="ARBA" id="ARBA00004429"/>
    </source>
</evidence>
<feature type="transmembrane region" description="Helical" evidence="7">
    <location>
        <begin position="241"/>
        <end position="259"/>
    </location>
</feature>
<keyword evidence="3" id="KW-0997">Cell inner membrane</keyword>
<evidence type="ECO:0000256" key="5">
    <source>
        <dbReference type="ARBA" id="ARBA00022989"/>
    </source>
</evidence>
<evidence type="ECO:0000256" key="4">
    <source>
        <dbReference type="ARBA" id="ARBA00022692"/>
    </source>
</evidence>
<comment type="caution">
    <text evidence="9">The sequence shown here is derived from an EMBL/GenBank/DDBJ whole genome shotgun (WGS) entry which is preliminary data.</text>
</comment>
<feature type="transmembrane region" description="Helical" evidence="7">
    <location>
        <begin position="47"/>
        <end position="69"/>
    </location>
</feature>
<dbReference type="Pfam" id="PF06808">
    <property type="entry name" value="DctM"/>
    <property type="match status" value="1"/>
</dbReference>
<evidence type="ECO:0000313" key="9">
    <source>
        <dbReference type="EMBL" id="MFC0274549.1"/>
    </source>
</evidence>
<dbReference type="PIRSF" id="PIRSF006066">
    <property type="entry name" value="HI0050"/>
    <property type="match status" value="1"/>
</dbReference>
<evidence type="ECO:0000256" key="2">
    <source>
        <dbReference type="ARBA" id="ARBA00022475"/>
    </source>
</evidence>
<feature type="transmembrane region" description="Helical" evidence="7">
    <location>
        <begin position="271"/>
        <end position="289"/>
    </location>
</feature>
<dbReference type="RefSeq" id="WP_378938909.1">
    <property type="nucleotide sequence ID" value="NZ_JBHLVO010000038.1"/>
</dbReference>
<keyword evidence="2" id="KW-1003">Cell membrane</keyword>
<feature type="transmembrane region" description="Helical" evidence="7">
    <location>
        <begin position="356"/>
        <end position="381"/>
    </location>
</feature>
<organism evidence="9 10">
    <name type="scientific">Metabacillus herbersteinensis</name>
    <dbReference type="NCBI Taxonomy" id="283816"/>
    <lineage>
        <taxon>Bacteria</taxon>
        <taxon>Bacillati</taxon>
        <taxon>Bacillota</taxon>
        <taxon>Bacilli</taxon>
        <taxon>Bacillales</taxon>
        <taxon>Bacillaceae</taxon>
        <taxon>Metabacillus</taxon>
    </lineage>
</organism>
<dbReference type="NCBIfam" id="TIGR00786">
    <property type="entry name" value="dctM"/>
    <property type="match status" value="1"/>
</dbReference>
<gene>
    <name evidence="9" type="ORF">ACFFIX_24780</name>
</gene>
<reference evidence="9 10" key="1">
    <citation type="submission" date="2024-09" db="EMBL/GenBank/DDBJ databases">
        <authorList>
            <person name="Sun Q."/>
            <person name="Mori K."/>
        </authorList>
    </citation>
    <scope>NUCLEOTIDE SEQUENCE [LARGE SCALE GENOMIC DNA]</scope>
    <source>
        <strain evidence="9 10">CCM 7228</strain>
    </source>
</reference>
<keyword evidence="6 7" id="KW-0472">Membrane</keyword>
<evidence type="ECO:0000256" key="7">
    <source>
        <dbReference type="SAM" id="Phobius"/>
    </source>
</evidence>
<feature type="transmembrane region" description="Helical" evidence="7">
    <location>
        <begin position="212"/>
        <end position="235"/>
    </location>
</feature>
<sequence>MIGILLVVVFLVLMVIGVPIAFVIGIVSFIGVFSIENLPEVTVPIKMLNGIDSFVLLAVPLFILAANLMNHGKISQKLIDLSLTVVGHIRGGLAHSNILVSMIFAGVSGAAQADTAGVGKILIPNMKKQGYDTETAVAVTAASSTIGVIIPPSIPMIIFAGLTNASIGALFLGGIVPGILIGLSMMVFIYVMALKKGYPRSERASFRTFLKLVIETLPALFTPVIIIGGIITGFFTATEAAAVASLYTLLISMFYYKTLKVSDLPQILRDTLALSSLSLFALAAASALGELMSYYQLSVVAQQFFVENVGTKWLFILIVIAFFLFIGTFMDAIPAMILFVPIILPTAVLFEMDPVHLGLIVVMTLAIGLVTPPYGLCLLLAAKIGDLSIEKSLVAILPYILIILVVLLFVAFFPDIAFFLPKLINPGLFL</sequence>
<feature type="domain" description="TRAP C4-dicarboxylate transport system permease DctM subunit" evidence="8">
    <location>
        <begin position="7"/>
        <end position="415"/>
    </location>
</feature>
<evidence type="ECO:0000256" key="3">
    <source>
        <dbReference type="ARBA" id="ARBA00022519"/>
    </source>
</evidence>
<feature type="transmembrane region" description="Helical" evidence="7">
    <location>
        <begin position="393"/>
        <end position="420"/>
    </location>
</feature>
<protein>
    <submittedName>
        <fullName evidence="9">TRAP transporter large permease</fullName>
    </submittedName>
</protein>